<dbReference type="AlphaFoldDB" id="A0A383WI62"/>
<feature type="compositionally biased region" description="Low complexity" evidence="1">
    <location>
        <begin position="511"/>
        <end position="522"/>
    </location>
</feature>
<dbReference type="EMBL" id="FNXT01001270">
    <property type="protein sequence ID" value="SZX76933.1"/>
    <property type="molecule type" value="Genomic_DNA"/>
</dbReference>
<evidence type="ECO:0000256" key="1">
    <source>
        <dbReference type="SAM" id="MobiDB-lite"/>
    </source>
</evidence>
<sequence length="586" mass="60078">MPQAGKKTRAGSSRGQGSAAASRDPAVQRKIIKNSDHYAQTINRLDLVVAQQQDALRKARQQKLWEQERQKILVEAIACQEELEHILAAQQELLTKHASTDPQFFSTISAAAAASGKNWGNSRLAAATLQHIMQVKGMAVEDWLQQSRATFPQLAVLLELANRELQGRPAVTAAAAAAAAAAGGGAGRSDAGSANAAASAPSNGSEFLADAAAAGDAAAAAAAGQPVADSMLAADPVASQIYSNASHMLNVIVSEVVTMMYAAMYHNPQPYYHFAACNHATGELQMAPPSALQAVAQRMQLSPLQVLHMRIIIEEFGRLSRAASAEGNSLTEQMAQLSLAAVIDRNEGSSAAGGSSSSKGALAQSAGAGAAVAAATEGLQQGTSGDSAAPASVNGTAAAAAAAAAEGGTSAGSAAEADDDDPGATQTEAMRKQLDRYLRHINIHTVVTAVCIGNTLTTRQLATMIVASYPFAPNAHAVAEACLALDVEMPVELPTDPAAAAADDVDHSTRAAASAGADAPPSPAAAAAAAAQGDTVQAATQRGWRAEVDQHMIERSRMLQQQLQRWWQKVGGAATSGDAAGHNMLS</sequence>
<evidence type="ECO:0000313" key="2">
    <source>
        <dbReference type="EMBL" id="SZX76933.1"/>
    </source>
</evidence>
<organism evidence="2 3">
    <name type="scientific">Tetradesmus obliquus</name>
    <name type="common">Green alga</name>
    <name type="synonym">Acutodesmus obliquus</name>
    <dbReference type="NCBI Taxonomy" id="3088"/>
    <lineage>
        <taxon>Eukaryota</taxon>
        <taxon>Viridiplantae</taxon>
        <taxon>Chlorophyta</taxon>
        <taxon>core chlorophytes</taxon>
        <taxon>Chlorophyceae</taxon>
        <taxon>CS clade</taxon>
        <taxon>Sphaeropleales</taxon>
        <taxon>Scenedesmaceae</taxon>
        <taxon>Tetradesmus</taxon>
    </lineage>
</organism>
<accession>A0A383WI62</accession>
<gene>
    <name evidence="2" type="ORF">BQ4739_LOCUS17296</name>
</gene>
<protein>
    <submittedName>
        <fullName evidence="2">Uncharacterized protein</fullName>
    </submittedName>
</protein>
<reference evidence="2 3" key="1">
    <citation type="submission" date="2016-10" db="EMBL/GenBank/DDBJ databases">
        <authorList>
            <person name="Cai Z."/>
        </authorList>
    </citation>
    <scope>NUCLEOTIDE SEQUENCE [LARGE SCALE GENOMIC DNA]</scope>
</reference>
<keyword evidence="3" id="KW-1185">Reference proteome</keyword>
<feature type="region of interest" description="Disordered" evidence="1">
    <location>
        <begin position="1"/>
        <end position="28"/>
    </location>
</feature>
<evidence type="ECO:0000313" key="3">
    <source>
        <dbReference type="Proteomes" id="UP000256970"/>
    </source>
</evidence>
<dbReference type="Proteomes" id="UP000256970">
    <property type="component" value="Unassembled WGS sequence"/>
</dbReference>
<name>A0A383WI62_TETOB</name>
<proteinExistence type="predicted"/>
<feature type="region of interest" description="Disordered" evidence="1">
    <location>
        <begin position="502"/>
        <end position="522"/>
    </location>
</feature>
<feature type="compositionally biased region" description="Low complexity" evidence="1">
    <location>
        <begin position="10"/>
        <end position="23"/>
    </location>
</feature>